<organism evidence="1 2">
    <name type="scientific">Leptospira stimsonii</name>
    <dbReference type="NCBI Taxonomy" id="2202203"/>
    <lineage>
        <taxon>Bacteria</taxon>
        <taxon>Pseudomonadati</taxon>
        <taxon>Spirochaetota</taxon>
        <taxon>Spirochaetia</taxon>
        <taxon>Leptospirales</taxon>
        <taxon>Leptospiraceae</taxon>
        <taxon>Leptospira</taxon>
    </lineage>
</organism>
<dbReference type="EMBL" id="QHCT01000005">
    <property type="protein sequence ID" value="RHX87264.1"/>
    <property type="molecule type" value="Genomic_DNA"/>
</dbReference>
<evidence type="ECO:0000313" key="1">
    <source>
        <dbReference type="EMBL" id="RHX87264.1"/>
    </source>
</evidence>
<sequence length="121" mass="14158">MKVGVHSFECFSMNGFEIEKFFFYSEKSFALEKLRIRIEDQVLRGTILERSFVGIPTKGEGNFFLAKCRFYDIEKSAEFFRLPPLHPKLRAGRATFTNASSYFRQVLLEILRTKRKRDGSS</sequence>
<proteinExistence type="predicted"/>
<evidence type="ECO:0000313" key="2">
    <source>
        <dbReference type="Proteomes" id="UP000265798"/>
    </source>
</evidence>
<comment type="caution">
    <text evidence="1">The sequence shown here is derived from an EMBL/GenBank/DDBJ whole genome shotgun (WGS) entry which is preliminary data.</text>
</comment>
<dbReference type="AlphaFoldDB" id="A0A396Z0U2"/>
<reference evidence="2" key="1">
    <citation type="submission" date="2018-05" db="EMBL/GenBank/DDBJ databases">
        <title>Leptospira yasudae sp. nov. and Leptospira stimsonii sp. nov., two pathogenic species of the genus Leptospira isolated from environmental sources.</title>
        <authorList>
            <person name="Casanovas-Massana A."/>
            <person name="Hamond C."/>
            <person name="Santos L.A."/>
            <person name="Hacker K.P."/>
            <person name="Balassiano I."/>
            <person name="Medeiros M.A."/>
            <person name="Reis M.G."/>
            <person name="Ko A.I."/>
            <person name="Wunder E.A."/>
        </authorList>
    </citation>
    <scope>NUCLEOTIDE SEQUENCE [LARGE SCALE GENOMIC DNA]</scope>
    <source>
        <strain evidence="2">Yale</strain>
    </source>
</reference>
<name>A0A396Z0U2_9LEPT</name>
<protein>
    <submittedName>
        <fullName evidence="1">Uncharacterized protein</fullName>
    </submittedName>
</protein>
<gene>
    <name evidence="1" type="ORF">DLM75_17315</name>
</gene>
<accession>A0A396Z0U2</accession>
<dbReference type="Proteomes" id="UP000265798">
    <property type="component" value="Unassembled WGS sequence"/>
</dbReference>